<dbReference type="STRING" id="768704.Desmer_4440"/>
<evidence type="ECO:0000313" key="1">
    <source>
        <dbReference type="EMBL" id="AFQ46246.1"/>
    </source>
</evidence>
<dbReference type="AlphaFoldDB" id="J7J5M6"/>
<proteinExistence type="predicted"/>
<dbReference type="RefSeq" id="WP_014905152.1">
    <property type="nucleotide sequence ID" value="NC_018515.1"/>
</dbReference>
<evidence type="ECO:0000313" key="2">
    <source>
        <dbReference type="Proteomes" id="UP000005262"/>
    </source>
</evidence>
<dbReference type="KEGG" id="dmi:Desmer_4440"/>
<dbReference type="OrthoDB" id="1707431at2"/>
<organism evidence="1 2">
    <name type="scientific">Desulfosporosinus meridiei (strain ATCC BAA-275 / DSM 13257 / KCTC 12902 / NCIMB 13706 / S10)</name>
    <dbReference type="NCBI Taxonomy" id="768704"/>
    <lineage>
        <taxon>Bacteria</taxon>
        <taxon>Bacillati</taxon>
        <taxon>Bacillota</taxon>
        <taxon>Clostridia</taxon>
        <taxon>Eubacteriales</taxon>
        <taxon>Desulfitobacteriaceae</taxon>
        <taxon>Desulfosporosinus</taxon>
    </lineage>
</organism>
<name>J7J5M6_DESMD</name>
<reference evidence="2" key="2">
    <citation type="submission" date="2012-08" db="EMBL/GenBank/DDBJ databases">
        <title>Finished genome of Desulfosporosinus meridiei DSM 13257.</title>
        <authorList>
            <person name="Huntemann M."/>
            <person name="Wei C.-L."/>
            <person name="Han J."/>
            <person name="Detter J.C."/>
            <person name="Han C."/>
            <person name="Davenport K."/>
            <person name="Daligault H."/>
            <person name="Erkkila T."/>
            <person name="Gu W."/>
            <person name="Munk A.C.C."/>
            <person name="Teshima H."/>
            <person name="Xu Y."/>
            <person name="Chain P."/>
            <person name="Tapia R."/>
            <person name="Chen A."/>
            <person name="Krypides N."/>
            <person name="Mavromatis K."/>
            <person name="Markowitz V."/>
            <person name="Szeto E."/>
            <person name="Ivanova N."/>
            <person name="Mikhailova N."/>
            <person name="Ovchinnikova G."/>
            <person name="Pagani I."/>
            <person name="Pati A."/>
            <person name="Goodwin L."/>
            <person name="Peters L."/>
            <person name="Pitluck S."/>
            <person name="Woyke T."/>
            <person name="Pester M."/>
            <person name="Spring S."/>
            <person name="Ollivier B."/>
            <person name="Rattei T."/>
            <person name="Klenk H.-P."/>
            <person name="Wagner M."/>
            <person name="Loy A."/>
        </authorList>
    </citation>
    <scope>NUCLEOTIDE SEQUENCE [LARGE SCALE GENOMIC DNA]</scope>
    <source>
        <strain evidence="2">ATCC BAA-275 / DSM 13257 / NCIMB 13706 / S10</strain>
    </source>
</reference>
<reference evidence="1 2" key="1">
    <citation type="journal article" date="2012" name="J. Bacteriol.">
        <title>Complete genome sequences of Desulfosporosinus orientis DSM765T, Desulfosporosinus youngiae DSM17734T, Desulfosporosinus meridiei DSM13257T, and Desulfosporosinus acidiphilus DSM22704T.</title>
        <authorList>
            <person name="Pester M."/>
            <person name="Brambilla E."/>
            <person name="Alazard D."/>
            <person name="Rattei T."/>
            <person name="Weinmaier T."/>
            <person name="Han J."/>
            <person name="Lucas S."/>
            <person name="Lapidus A."/>
            <person name="Cheng J.F."/>
            <person name="Goodwin L."/>
            <person name="Pitluck S."/>
            <person name="Peters L."/>
            <person name="Ovchinnikova G."/>
            <person name="Teshima H."/>
            <person name="Detter J.C."/>
            <person name="Han C.S."/>
            <person name="Tapia R."/>
            <person name="Land M.L."/>
            <person name="Hauser L."/>
            <person name="Kyrpides N.C."/>
            <person name="Ivanova N.N."/>
            <person name="Pagani I."/>
            <person name="Huntmann M."/>
            <person name="Wei C.L."/>
            <person name="Davenport K.W."/>
            <person name="Daligault H."/>
            <person name="Chain P.S."/>
            <person name="Chen A."/>
            <person name="Mavromatis K."/>
            <person name="Markowitz V."/>
            <person name="Szeto E."/>
            <person name="Mikhailova N."/>
            <person name="Pati A."/>
            <person name="Wagner M."/>
            <person name="Woyke T."/>
            <person name="Ollivier B."/>
            <person name="Klenk H.P."/>
            <person name="Spring S."/>
            <person name="Loy A."/>
        </authorList>
    </citation>
    <scope>NUCLEOTIDE SEQUENCE [LARGE SCALE GENOMIC DNA]</scope>
    <source>
        <strain evidence="2">ATCC BAA-275 / DSM 13257 / NCIMB 13706 / S10</strain>
    </source>
</reference>
<dbReference type="HOGENOM" id="CLU_173877_0_0_9"/>
<gene>
    <name evidence="1" type="ordered locus">Desmer_4440</name>
</gene>
<sequence>MKLLAAPIEVLAWFENGKPHPLRFKLDEKELKIDKVVSVSEEKLAGNRMLIFKCQSEIKGEVQIFEIKYELNTCRWLLWKM</sequence>
<dbReference type="EMBL" id="CP003629">
    <property type="protein sequence ID" value="AFQ46246.1"/>
    <property type="molecule type" value="Genomic_DNA"/>
</dbReference>
<dbReference type="eggNOG" id="ENOG5032Y4P">
    <property type="taxonomic scope" value="Bacteria"/>
</dbReference>
<protein>
    <submittedName>
        <fullName evidence="1">Uncharacterized protein</fullName>
    </submittedName>
</protein>
<dbReference type="Proteomes" id="UP000005262">
    <property type="component" value="Chromosome"/>
</dbReference>
<accession>J7J5M6</accession>
<keyword evidence="2" id="KW-1185">Reference proteome</keyword>